<protein>
    <submittedName>
        <fullName evidence="1">Uncharacterized protein</fullName>
    </submittedName>
</protein>
<sequence length="93" mass="10913">MIKVNFDLAKTAYDKVLKYPYGGELEQHEYLALRVFRWDLARAGMQIDRAFDLRLKRCGYRNIATQPAKAHRPLPACVIEKMSDAWKFQNGYM</sequence>
<comment type="caution">
    <text evidence="1">The sequence shown here is derived from an EMBL/GenBank/DDBJ whole genome shotgun (WGS) entry which is preliminary data.</text>
</comment>
<evidence type="ECO:0000313" key="2">
    <source>
        <dbReference type="Proteomes" id="UP000240410"/>
    </source>
</evidence>
<dbReference type="STRING" id="553611.GCA_001557755_00018"/>
<gene>
    <name evidence="1" type="ORF">CTM89_01235</name>
</gene>
<dbReference type="EMBL" id="PYOJ01000001">
    <property type="protein sequence ID" value="PSV93897.1"/>
    <property type="molecule type" value="Genomic_DNA"/>
</dbReference>
<name>A0A0D8MVV8_PHOLE</name>
<dbReference type="OrthoDB" id="5816083at2"/>
<accession>A0A0D8MVV8</accession>
<reference evidence="1 2" key="1">
    <citation type="submission" date="2018-03" db="EMBL/GenBank/DDBJ databases">
        <title>Whole genome sequencing of Histamine producing bacteria.</title>
        <authorList>
            <person name="Butler K."/>
        </authorList>
    </citation>
    <scope>NUCLEOTIDE SEQUENCE [LARGE SCALE GENOMIC DNA]</scope>
    <source>
        <strain evidence="1 2">ATCC 33979</strain>
    </source>
</reference>
<dbReference type="AlphaFoldDB" id="A0A0D8MVV8"/>
<organism evidence="1 2">
    <name type="scientific">Photobacterium leiognathi</name>
    <dbReference type="NCBI Taxonomy" id="553611"/>
    <lineage>
        <taxon>Bacteria</taxon>
        <taxon>Pseudomonadati</taxon>
        <taxon>Pseudomonadota</taxon>
        <taxon>Gammaproteobacteria</taxon>
        <taxon>Vibrionales</taxon>
        <taxon>Vibrionaceae</taxon>
        <taxon>Photobacterium</taxon>
    </lineage>
</organism>
<proteinExistence type="predicted"/>
<dbReference type="Proteomes" id="UP000240410">
    <property type="component" value="Unassembled WGS sequence"/>
</dbReference>
<evidence type="ECO:0000313" key="1">
    <source>
        <dbReference type="EMBL" id="PSV93897.1"/>
    </source>
</evidence>
<dbReference type="RefSeq" id="WP_008986902.1">
    <property type="nucleotide sequence ID" value="NZ_JADQAT010000054.1"/>
</dbReference>